<dbReference type="EMBL" id="ONZP01000148">
    <property type="protein sequence ID" value="SPJ75009.1"/>
    <property type="molecule type" value="Genomic_DNA"/>
</dbReference>
<dbReference type="AlphaFoldDB" id="A0AAE8M6G7"/>
<dbReference type="Proteomes" id="UP001187734">
    <property type="component" value="Unassembled WGS sequence"/>
</dbReference>
<feature type="region of interest" description="Disordered" evidence="1">
    <location>
        <begin position="1"/>
        <end position="95"/>
    </location>
</feature>
<name>A0AAE8M6G7_9HYPO</name>
<feature type="compositionally biased region" description="Low complexity" evidence="1">
    <location>
        <begin position="16"/>
        <end position="26"/>
    </location>
</feature>
<reference evidence="2" key="1">
    <citation type="submission" date="2018-03" db="EMBL/GenBank/DDBJ databases">
        <authorList>
            <person name="Guldener U."/>
        </authorList>
    </citation>
    <scope>NUCLEOTIDE SEQUENCE</scope>
</reference>
<feature type="compositionally biased region" description="Basic residues" evidence="1">
    <location>
        <begin position="50"/>
        <end position="59"/>
    </location>
</feature>
<feature type="compositionally biased region" description="Basic and acidic residues" evidence="1">
    <location>
        <begin position="33"/>
        <end position="49"/>
    </location>
</feature>
<comment type="caution">
    <text evidence="2">The sequence shown here is derived from an EMBL/GenBank/DDBJ whole genome shotgun (WGS) entry which is preliminary data.</text>
</comment>
<keyword evidence="3" id="KW-1185">Reference proteome</keyword>
<accession>A0AAE8M6G7</accession>
<evidence type="ECO:0000313" key="3">
    <source>
        <dbReference type="Proteomes" id="UP001187734"/>
    </source>
</evidence>
<proteinExistence type="predicted"/>
<evidence type="ECO:0000256" key="1">
    <source>
        <dbReference type="SAM" id="MobiDB-lite"/>
    </source>
</evidence>
<evidence type="ECO:0000313" key="2">
    <source>
        <dbReference type="EMBL" id="SPJ75009.1"/>
    </source>
</evidence>
<gene>
    <name evidence="2" type="ORF">FTOL_04740</name>
</gene>
<protein>
    <submittedName>
        <fullName evidence="2">Uncharacterized protein</fullName>
    </submittedName>
</protein>
<organism evidence="2 3">
    <name type="scientific">Fusarium torulosum</name>
    <dbReference type="NCBI Taxonomy" id="33205"/>
    <lineage>
        <taxon>Eukaryota</taxon>
        <taxon>Fungi</taxon>
        <taxon>Dikarya</taxon>
        <taxon>Ascomycota</taxon>
        <taxon>Pezizomycotina</taxon>
        <taxon>Sordariomycetes</taxon>
        <taxon>Hypocreomycetidae</taxon>
        <taxon>Hypocreales</taxon>
        <taxon>Nectriaceae</taxon>
        <taxon>Fusarium</taxon>
    </lineage>
</organism>
<sequence length="124" mass="13392">MGGLILPGGNAVISNPTTTLLPQTPQHAGKAPLSEEEKQKRNKEQIERVKKAREARKKAGPSLFHQPRRGGTPGPSTPITPTTPRQNPAGSRPESAIEDIGSLKILEAGDIPVHLREQVRDDKD</sequence>